<dbReference type="SUPFAM" id="SSF48403">
    <property type="entry name" value="Ankyrin repeat"/>
    <property type="match status" value="5"/>
</dbReference>
<dbReference type="EMBL" id="JARVKF010000447">
    <property type="protein sequence ID" value="KAK9412874.1"/>
    <property type="molecule type" value="Genomic_DNA"/>
</dbReference>
<dbReference type="Pfam" id="PF12796">
    <property type="entry name" value="Ank_2"/>
    <property type="match status" value="3"/>
</dbReference>
<comment type="caution">
    <text evidence="5">The sequence shown here is derived from an EMBL/GenBank/DDBJ whole genome shotgun (WGS) entry which is preliminary data.</text>
</comment>
<dbReference type="PRINTS" id="PR01415">
    <property type="entry name" value="ANKYRIN"/>
</dbReference>
<keyword evidence="6" id="KW-1185">Reference proteome</keyword>
<dbReference type="PROSITE" id="PS50297">
    <property type="entry name" value="ANK_REP_REGION"/>
    <property type="match status" value="3"/>
</dbReference>
<accession>A0ABR2UEP3</accession>
<dbReference type="InterPro" id="IPR027417">
    <property type="entry name" value="P-loop_NTPase"/>
</dbReference>
<dbReference type="Gene3D" id="3.40.50.300">
    <property type="entry name" value="P-loop containing nucleotide triphosphate hydrolases"/>
    <property type="match status" value="1"/>
</dbReference>
<dbReference type="PROSITE" id="PS50837">
    <property type="entry name" value="NACHT"/>
    <property type="match status" value="1"/>
</dbReference>
<feature type="repeat" description="ANK" evidence="3">
    <location>
        <begin position="1333"/>
        <end position="1365"/>
    </location>
</feature>
<name>A0ABR2UEP3_9PEZI</name>
<evidence type="ECO:0000256" key="1">
    <source>
        <dbReference type="ARBA" id="ARBA00022737"/>
    </source>
</evidence>
<organism evidence="5 6">
    <name type="scientific">Seiridium unicorne</name>
    <dbReference type="NCBI Taxonomy" id="138068"/>
    <lineage>
        <taxon>Eukaryota</taxon>
        <taxon>Fungi</taxon>
        <taxon>Dikarya</taxon>
        <taxon>Ascomycota</taxon>
        <taxon>Pezizomycotina</taxon>
        <taxon>Sordariomycetes</taxon>
        <taxon>Xylariomycetidae</taxon>
        <taxon>Amphisphaeriales</taxon>
        <taxon>Sporocadaceae</taxon>
        <taxon>Seiridium</taxon>
    </lineage>
</organism>
<dbReference type="InterPro" id="IPR007111">
    <property type="entry name" value="NACHT_NTPase"/>
</dbReference>
<evidence type="ECO:0000313" key="6">
    <source>
        <dbReference type="Proteomes" id="UP001408356"/>
    </source>
</evidence>
<sequence>MADPLSVASGIAGLISLADIIFVKTLQIRKHYKVAKNAENDVENFSTQISVIAGTLKRLDLLAEALKDEPFDHSLKPETEQIREMCVRVHLSTQQKVVRDFFMKVNPNEYFNMSLRLRYPSTGLWIRHSAAYQRWLDVPHSHLWLSGIAGAGKSVLAGTIIEDALQRSGEKIAVAFFYCDYRNEQSQRPLGILGAIAVQIALQSGEAFDILQEYYEKLHPSQGLEKQPEVEGLQDTLRKMVQSLERALIVVDGIDEAIGLTIDLLPALLPISVHESVSLALISRDEVAIREELESDFSEISIAATSDDRAPVACSDGSHVSWIISAHSPPTSHEREALQCLPPDLPKSYERVLERVPKPQTNLVIKALNFIAYAMTPLSTRQLCEMVSIPPQGERLEADGYIPCNEILRACGSLVRTSNSGNQLEFAHSSVQQFLESDTLLDSPLRQYHLSIDKGHGILANECLRFLHIENFVRQPLGQKAEARNVLERTKQYSSYVHASRWWTAYAAKNMDDRHLRDLATKLFHPTREGIYTAWVTCFSILAEDWAKPLSVLGIKTDDIHLGARLTMPKFTTLHMAAMLALPDICHDLLKNNVETGSNWPTPQVCAIVGPGLFATKTAFADDVVVDRRPRYSWNDQGRFWSGVSIERVRKTIQVVSPGFNLTESLGRSKTDLLLAMTIKRAIIEGIDYLGLTSDIILRLKEHDEAALKSLSKFSHSLDRCQELKPWHPTRPTPDSMRNIEDCFKDLIQGLNPLIDEYPCVAQLCTIVWDLALSWDLSFTRNRFFVSPTISFSEDSLVELLFSAVRGDNLGIVSHALNDKRLQITDLHRGLNTLMSTAVEYASFEVIRLLLDTGCSATATLETNLWQPIHFWANRSMFVNDPDRELILQLLLDHGASTLVQDIDGNTAWHIASNNIYALKVLFKLVDETSTYSAMITRSKSDDTVLASALKRQKESCIIFIIDKISNDERYICSGDPISVLAAGTGSQTVVEGLLSLVCAILSGELSERKWATPIVESAVQSVMSTLQNMGLQKVYETSTGLCCIVPLLSGFGLNSINRNPIGPGDGGRYTRELSLVTPKLLLQLLSVTDRSTFLKTPTDFTVLLAICLRETHRNEHFRTLADFLLKAGAKLQETDGHYSPLEYICIWQNIDIPYFQNLLDWTDCSRLNDINPKDARGLIHRLIQGRTGRTKCMLEELLKSGASPNLRKGGGKAGITALNFSLSMGAQVAAHTLLENGADPTLCDERGRNAVLAAVQTHQVDFFHSLIAWDSARSTSAIDWTQTCNFTPSDGSPRQWLWGMNVLHVAASSGLTSVIALLRKANVLDMNSRSYSGAACIHYAALQGQVEVIRMLVDCGVDINSVDKQGQLALHWAVRGDMVAAARTLLELGSGQSQNKQGQTPLYQALTQRSSEMRKMFGLFQREGQQHEDIEQEHKLRVTIEEQLLAQSIERGDIEACKLIFDQTKLPIDLHMRLCSGRTPLMLAVANGQSKIAAWLLEHGASTLEADPLSKVQPYGTVLDLAISSLMHESLPLLLDAHLRSGASWLNHPSSILALEVSHNDLWAMRIIINHVRQNVDRYAHLSLLEQRDVLSVALNKQKPDFTGECMGDHGSALHTAARHACLEAAQILVENGADINAQNDWGMTPLIIASFRDMSGSLKVLKYLISRNASLDIQDCFGDTALMSSLSDTPEKALLLIEANASIITRSWDDSTVMHELAHTIERGFRPAFAALARKGVNRNVPDGIGATPVHVAMVNDKFTGLLLNGDFGMESLQTFLFRTEWMIYWMKASWLSQTFRLYRRRCGRDRMKALLTSHWPQCWPLFCCAAYAGCEDAIINILSCGYDIEEEGCAAGTALMAACEAGRLDAVKLLVRYGARLQYRTSEDIKSGLKMAQGFKDIVDWILVNQHLEQPQLESKAWTNNVSEEGLPMPWSGISKKAMLFAECCRWPQESTKDYLFRICRLRQDMRGKVVPKTPIQLKDLFHHWDGDIELSKNVMHTETNLREQDVPSWTMKFYVPKHVVLPEEDSDSD</sequence>
<evidence type="ECO:0000259" key="4">
    <source>
        <dbReference type="PROSITE" id="PS50837"/>
    </source>
</evidence>
<proteinExistence type="predicted"/>
<dbReference type="SUPFAM" id="SSF52540">
    <property type="entry name" value="P-loop containing nucleoside triphosphate hydrolases"/>
    <property type="match status" value="1"/>
</dbReference>
<dbReference type="InterPro" id="IPR036770">
    <property type="entry name" value="Ankyrin_rpt-contain_sf"/>
</dbReference>
<reference evidence="5 6" key="1">
    <citation type="journal article" date="2024" name="J. Plant Pathol.">
        <title>Sequence and assembly of the genome of Seiridium unicorne, isolate CBS 538.82, causal agent of cypress canker disease.</title>
        <authorList>
            <person name="Scali E."/>
            <person name="Rocca G.D."/>
            <person name="Danti R."/>
            <person name="Garbelotto M."/>
            <person name="Barberini S."/>
            <person name="Baroncelli R."/>
            <person name="Emiliani G."/>
        </authorList>
    </citation>
    <scope>NUCLEOTIDE SEQUENCE [LARGE SCALE GENOMIC DNA]</scope>
    <source>
        <strain evidence="5 6">BM-138-508</strain>
    </source>
</reference>
<dbReference type="PANTHER" id="PTHR24198">
    <property type="entry name" value="ANKYRIN REPEAT AND PROTEIN KINASE DOMAIN-CONTAINING PROTEIN"/>
    <property type="match status" value="1"/>
</dbReference>
<feature type="domain" description="NACHT" evidence="4">
    <location>
        <begin position="141"/>
        <end position="284"/>
    </location>
</feature>
<feature type="repeat" description="ANK" evidence="3">
    <location>
        <begin position="1610"/>
        <end position="1642"/>
    </location>
</feature>
<feature type="repeat" description="ANK" evidence="3">
    <location>
        <begin position="1853"/>
        <end position="1885"/>
    </location>
</feature>
<dbReference type="Pfam" id="PF00023">
    <property type="entry name" value="Ank"/>
    <property type="match status" value="1"/>
</dbReference>
<evidence type="ECO:0000256" key="2">
    <source>
        <dbReference type="ARBA" id="ARBA00023043"/>
    </source>
</evidence>
<protein>
    <recommendedName>
        <fullName evidence="4">NACHT domain-containing protein</fullName>
    </recommendedName>
</protein>
<dbReference type="Pfam" id="PF24883">
    <property type="entry name" value="NPHP3_N"/>
    <property type="match status" value="1"/>
</dbReference>
<dbReference type="InterPro" id="IPR056884">
    <property type="entry name" value="NPHP3-like_N"/>
</dbReference>
<feature type="repeat" description="ANK" evidence="3">
    <location>
        <begin position="1477"/>
        <end position="1509"/>
    </location>
</feature>
<dbReference type="Proteomes" id="UP001408356">
    <property type="component" value="Unassembled WGS sequence"/>
</dbReference>
<dbReference type="SMART" id="SM00248">
    <property type="entry name" value="ANK"/>
    <property type="match status" value="15"/>
</dbReference>
<evidence type="ECO:0000313" key="5">
    <source>
        <dbReference type="EMBL" id="KAK9412874.1"/>
    </source>
</evidence>
<dbReference type="PROSITE" id="PS50088">
    <property type="entry name" value="ANK_REPEAT"/>
    <property type="match status" value="4"/>
</dbReference>
<dbReference type="InterPro" id="IPR002110">
    <property type="entry name" value="Ankyrin_rpt"/>
</dbReference>
<gene>
    <name evidence="5" type="ORF">SUNI508_12287</name>
</gene>
<evidence type="ECO:0000256" key="3">
    <source>
        <dbReference type="PROSITE-ProRule" id="PRU00023"/>
    </source>
</evidence>
<keyword evidence="1" id="KW-0677">Repeat</keyword>
<dbReference type="Gene3D" id="1.25.40.20">
    <property type="entry name" value="Ankyrin repeat-containing domain"/>
    <property type="match status" value="5"/>
</dbReference>
<dbReference type="PANTHER" id="PTHR24198:SF165">
    <property type="entry name" value="ANKYRIN REPEAT-CONTAINING PROTEIN-RELATED"/>
    <property type="match status" value="1"/>
</dbReference>
<keyword evidence="2 3" id="KW-0040">ANK repeat</keyword>